<reference evidence="2 3" key="1">
    <citation type="submission" date="2023-01" db="EMBL/GenBank/DDBJ databases">
        <authorList>
            <person name="Kreplak J."/>
        </authorList>
    </citation>
    <scope>NUCLEOTIDE SEQUENCE [LARGE SCALE GENOMIC DNA]</scope>
</reference>
<evidence type="ECO:0000313" key="3">
    <source>
        <dbReference type="Proteomes" id="UP001157006"/>
    </source>
</evidence>
<dbReference type="EMBL" id="OX451741">
    <property type="protein sequence ID" value="CAI8616771.1"/>
    <property type="molecule type" value="Genomic_DNA"/>
</dbReference>
<dbReference type="Proteomes" id="UP001157006">
    <property type="component" value="Chromosome 6"/>
</dbReference>
<feature type="region of interest" description="Disordered" evidence="1">
    <location>
        <begin position="77"/>
        <end position="122"/>
    </location>
</feature>
<name>A0AAV1B299_VICFA</name>
<accession>A0AAV1B299</accession>
<gene>
    <name evidence="2" type="ORF">VFH_VI044600</name>
</gene>
<organism evidence="2 3">
    <name type="scientific">Vicia faba</name>
    <name type="common">Broad bean</name>
    <name type="synonym">Faba vulgaris</name>
    <dbReference type="NCBI Taxonomy" id="3906"/>
    <lineage>
        <taxon>Eukaryota</taxon>
        <taxon>Viridiplantae</taxon>
        <taxon>Streptophyta</taxon>
        <taxon>Embryophyta</taxon>
        <taxon>Tracheophyta</taxon>
        <taxon>Spermatophyta</taxon>
        <taxon>Magnoliopsida</taxon>
        <taxon>eudicotyledons</taxon>
        <taxon>Gunneridae</taxon>
        <taxon>Pentapetalae</taxon>
        <taxon>rosids</taxon>
        <taxon>fabids</taxon>
        <taxon>Fabales</taxon>
        <taxon>Fabaceae</taxon>
        <taxon>Papilionoideae</taxon>
        <taxon>50 kb inversion clade</taxon>
        <taxon>NPAAA clade</taxon>
        <taxon>Hologalegina</taxon>
        <taxon>IRL clade</taxon>
        <taxon>Fabeae</taxon>
        <taxon>Vicia</taxon>
    </lineage>
</organism>
<evidence type="ECO:0000256" key="1">
    <source>
        <dbReference type="SAM" id="MobiDB-lite"/>
    </source>
</evidence>
<dbReference type="AlphaFoldDB" id="A0AAV1B299"/>
<sequence length="122" mass="12575">MQIKSGLCFKAKPFVETLVGIALGGTCGAEAVSENELNKGSAGLEKDESVPEELLSAVGEEVAELPVGDESLGLEGTEKCKRRESSTIGTGDGVGSGETLAKDGGDGEEIEAMDRLSNLIPY</sequence>
<protein>
    <submittedName>
        <fullName evidence="2">Uncharacterized protein</fullName>
    </submittedName>
</protein>
<evidence type="ECO:0000313" key="2">
    <source>
        <dbReference type="EMBL" id="CAI8616771.1"/>
    </source>
</evidence>
<keyword evidence="3" id="KW-1185">Reference proteome</keyword>
<proteinExistence type="predicted"/>